<protein>
    <recommendedName>
        <fullName evidence="3">AB hydrolase-1 domain-containing protein</fullName>
    </recommendedName>
</protein>
<evidence type="ECO:0000313" key="5">
    <source>
        <dbReference type="Proteomes" id="UP000249293"/>
    </source>
</evidence>
<keyword evidence="5" id="KW-1185">Reference proteome</keyword>
<feature type="domain" description="AB hydrolase-1" evidence="3">
    <location>
        <begin position="187"/>
        <end position="296"/>
    </location>
</feature>
<dbReference type="Pfam" id="PF00561">
    <property type="entry name" value="Abhydrolase_1"/>
    <property type="match status" value="1"/>
</dbReference>
<dbReference type="Gene3D" id="3.40.50.1820">
    <property type="entry name" value="alpha/beta hydrolase"/>
    <property type="match status" value="1"/>
</dbReference>
<keyword evidence="2" id="KW-0812">Transmembrane</keyword>
<keyword evidence="2" id="KW-1133">Transmembrane helix</keyword>
<evidence type="ECO:0000256" key="1">
    <source>
        <dbReference type="ARBA" id="ARBA00010884"/>
    </source>
</evidence>
<dbReference type="InterPro" id="IPR000073">
    <property type="entry name" value="AB_hydrolase_1"/>
</dbReference>
<feature type="transmembrane region" description="Helical" evidence="2">
    <location>
        <begin position="260"/>
        <end position="277"/>
    </location>
</feature>
<dbReference type="SUPFAM" id="SSF53474">
    <property type="entry name" value="alpha/beta-Hydrolases"/>
    <property type="match status" value="1"/>
</dbReference>
<name>A0A2U9QXP4_PICKU</name>
<dbReference type="InterPro" id="IPR000952">
    <property type="entry name" value="AB_hydrolase_4_CS"/>
</dbReference>
<dbReference type="GO" id="GO:0051793">
    <property type="term" value="P:medium-chain fatty acid catabolic process"/>
    <property type="evidence" value="ECO:0007669"/>
    <property type="project" value="TreeGrafter"/>
</dbReference>
<dbReference type="AlphaFoldDB" id="A0A2U9QXP4"/>
<dbReference type="PANTHER" id="PTHR10794:SF63">
    <property type="entry name" value="ALPHA_BETA HYDROLASE 1, ISOFORM A"/>
    <property type="match status" value="1"/>
</dbReference>
<dbReference type="InterPro" id="IPR050960">
    <property type="entry name" value="AB_hydrolase_4_sf"/>
</dbReference>
<dbReference type="VEuPathDB" id="FungiDB:C5L36_0A03660"/>
<dbReference type="GeneID" id="40381476"/>
<dbReference type="Proteomes" id="UP000249293">
    <property type="component" value="Chromosome 1"/>
</dbReference>
<dbReference type="GO" id="GO:0051792">
    <property type="term" value="P:medium-chain fatty acid biosynthetic process"/>
    <property type="evidence" value="ECO:0007669"/>
    <property type="project" value="TreeGrafter"/>
</dbReference>
<evidence type="ECO:0000313" key="4">
    <source>
        <dbReference type="EMBL" id="AWU73766.1"/>
    </source>
</evidence>
<dbReference type="RefSeq" id="XP_029319243.1">
    <property type="nucleotide sequence ID" value="XM_029463383.1"/>
</dbReference>
<dbReference type="InterPro" id="IPR029058">
    <property type="entry name" value="AB_hydrolase_fold"/>
</dbReference>
<dbReference type="EMBL" id="CP028773">
    <property type="protein sequence ID" value="AWU73766.1"/>
    <property type="molecule type" value="Genomic_DNA"/>
</dbReference>
<dbReference type="OrthoDB" id="5954035at2759"/>
<comment type="similarity">
    <text evidence="1">Belongs to the AB hydrolase superfamily. AB hydrolase 4 family.</text>
</comment>
<proteinExistence type="inferred from homology"/>
<evidence type="ECO:0000259" key="3">
    <source>
        <dbReference type="Pfam" id="PF00561"/>
    </source>
</evidence>
<reference evidence="4 5" key="1">
    <citation type="submission" date="2018-06" db="EMBL/GenBank/DDBJ databases">
        <title>Population genomics shows no distinction between pathogenic Candida krusei and environmental Pichia kudriavzevii: One species, four names.</title>
        <authorList>
            <person name="Douglass A.P."/>
            <person name="Offei B."/>
            <person name="Braun-Galleani S."/>
            <person name="Coughlan A.Y."/>
            <person name="Martos A."/>
            <person name="Ortiz-Merino R.A."/>
            <person name="Byrne K.P."/>
            <person name="Wolfe K.H."/>
        </authorList>
    </citation>
    <scope>NUCLEOTIDE SEQUENCE [LARGE SCALE GENOMIC DNA]</scope>
    <source>
        <strain evidence="4 5">CBS573</strain>
    </source>
</reference>
<dbReference type="PROSITE" id="PS01133">
    <property type="entry name" value="UPF0017"/>
    <property type="match status" value="1"/>
</dbReference>
<sequence>MQAYMFVLELIYSTISKLGIPIPFFQNTCVVLVTSYILWAIFSNFNIINRVNVSYSYNPIHFYNNELKKPVCMEEFIHENIPEFRDKSWSLFNPFLFNGHLQTMFAGIRKFKNVDKLYFHRQIRYAGDGGCVALDHVIGKDEFFNYDKSKIVYPKNQPKKLDECTRYMTQDELDIQSKGSDDDKAIVITLTGLSGSSAEAYIRCLYKKLEKISEFELFVINSRGCGNSSLSTPKLFCALWTEDIRELVKYFKKVYPNRKIYLFGVSLGSIVLSNYLAQEGENSGVELGIALASIWDLRTSSYFLENGFISSLFYSTAMTFPLMMLLKSHSNELLQDPTFKSQYTNKLVRKIWKLKDFDNVFTSKLFGFTCADDYYTHASPIYKLDKIKTPYVNISSLDDPITGGLQVGALPLDQAKYNPFISMINTSLGGHVGFFKWNNERWYAEPLSKLIIQFHEKLSCKPGFEIQVDDKYIPKPVLIDGKLPINKHLVN</sequence>
<organism evidence="4 5">
    <name type="scientific">Pichia kudriavzevii</name>
    <name type="common">Yeast</name>
    <name type="synonym">Issatchenkia orientalis</name>
    <dbReference type="NCBI Taxonomy" id="4909"/>
    <lineage>
        <taxon>Eukaryota</taxon>
        <taxon>Fungi</taxon>
        <taxon>Dikarya</taxon>
        <taxon>Ascomycota</taxon>
        <taxon>Saccharomycotina</taxon>
        <taxon>Pichiomycetes</taxon>
        <taxon>Pichiales</taxon>
        <taxon>Pichiaceae</taxon>
        <taxon>Pichia</taxon>
    </lineage>
</organism>
<dbReference type="GO" id="GO:0047372">
    <property type="term" value="F:monoacylglycerol lipase activity"/>
    <property type="evidence" value="ECO:0007669"/>
    <property type="project" value="TreeGrafter"/>
</dbReference>
<feature type="transmembrane region" description="Helical" evidence="2">
    <location>
        <begin position="20"/>
        <end position="42"/>
    </location>
</feature>
<keyword evidence="2" id="KW-0472">Membrane</keyword>
<gene>
    <name evidence="4" type="ORF">C5L36_0A03660</name>
</gene>
<accession>A0A2U9QXP4</accession>
<evidence type="ECO:0000256" key="2">
    <source>
        <dbReference type="SAM" id="Phobius"/>
    </source>
</evidence>
<dbReference type="PANTHER" id="PTHR10794">
    <property type="entry name" value="ABHYDROLASE DOMAIN-CONTAINING PROTEIN"/>
    <property type="match status" value="1"/>
</dbReference>
<dbReference type="GO" id="GO:0008126">
    <property type="term" value="F:acetylesterase activity"/>
    <property type="evidence" value="ECO:0007669"/>
    <property type="project" value="TreeGrafter"/>
</dbReference>
<dbReference type="KEGG" id="pkz:C5L36_0A03660"/>